<organism evidence="2 3">
    <name type="scientific">Sphingomonas cavernae</name>
    <dbReference type="NCBI Taxonomy" id="2320861"/>
    <lineage>
        <taxon>Bacteria</taxon>
        <taxon>Pseudomonadati</taxon>
        <taxon>Pseudomonadota</taxon>
        <taxon>Alphaproteobacteria</taxon>
        <taxon>Sphingomonadales</taxon>
        <taxon>Sphingomonadaceae</taxon>
        <taxon>Sphingomonas</taxon>
    </lineage>
</organism>
<accession>A0A418WP47</accession>
<evidence type="ECO:0000313" key="3">
    <source>
        <dbReference type="Proteomes" id="UP000286100"/>
    </source>
</evidence>
<dbReference type="AlphaFoldDB" id="A0A418WP47"/>
<dbReference type="RefSeq" id="WP_119759292.1">
    <property type="nucleotide sequence ID" value="NZ_QYUM01000002.1"/>
</dbReference>
<sequence>MSIEPPRTRNIGQTKTIAKRLRANLEALGFLINHGRCLEAVAAGFGFNSYAHMRGDAGAAKPWTILRAADRLIALASSIDLPFADAIRALDAAISIPVKEAAE</sequence>
<name>A0A418WP47_9SPHN</name>
<keyword evidence="3" id="KW-1185">Reference proteome</keyword>
<comment type="caution">
    <text evidence="2">The sequence shown here is derived from an EMBL/GenBank/DDBJ whole genome shotgun (WGS) entry which is preliminary data.</text>
</comment>
<proteinExistence type="predicted"/>
<dbReference type="OrthoDB" id="7350221at2"/>
<evidence type="ECO:0000313" key="2">
    <source>
        <dbReference type="EMBL" id="RJF93012.1"/>
    </source>
</evidence>
<gene>
    <name evidence="2" type="ORF">D3876_01090</name>
</gene>
<protein>
    <recommendedName>
        <fullName evidence="1">Glyoxalase-related protein domain-containing protein</fullName>
    </recommendedName>
</protein>
<evidence type="ECO:0000259" key="1">
    <source>
        <dbReference type="Pfam" id="PF20066"/>
    </source>
</evidence>
<feature type="domain" description="Glyoxalase-related protein" evidence="1">
    <location>
        <begin position="10"/>
        <end position="62"/>
    </location>
</feature>
<dbReference type="Proteomes" id="UP000286100">
    <property type="component" value="Unassembled WGS sequence"/>
</dbReference>
<dbReference type="Pfam" id="PF20066">
    <property type="entry name" value="Glyoxalase_8"/>
    <property type="match status" value="1"/>
</dbReference>
<dbReference type="EMBL" id="QYUM01000002">
    <property type="protein sequence ID" value="RJF93012.1"/>
    <property type="molecule type" value="Genomic_DNA"/>
</dbReference>
<reference evidence="2 3" key="1">
    <citation type="submission" date="2018-09" db="EMBL/GenBank/DDBJ databases">
        <authorList>
            <person name="Zhu H."/>
        </authorList>
    </citation>
    <scope>NUCLEOTIDE SEQUENCE [LARGE SCALE GENOMIC DNA]</scope>
    <source>
        <strain evidence="2 3">K2R01-6</strain>
    </source>
</reference>
<dbReference type="InterPro" id="IPR045517">
    <property type="entry name" value="Glyoxalase_8"/>
</dbReference>